<evidence type="ECO:0000256" key="2">
    <source>
        <dbReference type="ARBA" id="ARBA00023002"/>
    </source>
</evidence>
<dbReference type="InterPro" id="IPR050740">
    <property type="entry name" value="Aldehyde_DH_Superfamily"/>
</dbReference>
<keyword evidence="5" id="KW-1185">Reference proteome</keyword>
<dbReference type="CDD" id="cd07103">
    <property type="entry name" value="ALDH_F5_SSADH_GabD"/>
    <property type="match status" value="1"/>
</dbReference>
<dbReference type="Pfam" id="PF00171">
    <property type="entry name" value="Aldedh"/>
    <property type="match status" value="1"/>
</dbReference>
<dbReference type="GO" id="GO:0009450">
    <property type="term" value="P:gamma-aminobutyric acid catabolic process"/>
    <property type="evidence" value="ECO:0007669"/>
    <property type="project" value="TreeGrafter"/>
</dbReference>
<dbReference type="SUPFAM" id="SSF53720">
    <property type="entry name" value="ALDH-like"/>
    <property type="match status" value="1"/>
</dbReference>
<dbReference type="Proteomes" id="UP000184211">
    <property type="component" value="Unassembled WGS sequence"/>
</dbReference>
<name>A0A1M5QWU7_9RHOB</name>
<dbReference type="GO" id="GO:0004777">
    <property type="term" value="F:succinate-semialdehyde dehydrogenase (NAD+) activity"/>
    <property type="evidence" value="ECO:0007669"/>
    <property type="project" value="TreeGrafter"/>
</dbReference>
<dbReference type="EMBL" id="FQWM01000003">
    <property type="protein sequence ID" value="SHH18179.1"/>
    <property type="molecule type" value="Genomic_DNA"/>
</dbReference>
<dbReference type="OrthoDB" id="9812625at2"/>
<dbReference type="PANTHER" id="PTHR43353">
    <property type="entry name" value="SUCCINATE-SEMIALDEHYDE DEHYDROGENASE, MITOCHONDRIAL"/>
    <property type="match status" value="1"/>
</dbReference>
<sequence>MQFIDGAFCDGTGETTIQLINPATGAAILGFASASPADVEKALHASAKGFSIWKAETPKARQKVLAQAAALIAERCEEIASDLTRESGKPIKEARIEVNTSAEILSYYAEEAKRVYGRLVPAVTPGLTQRVIHDPVGPVVAMVAWNFPAVNYMRKVAASLAAGCSVTIKPSEETPLTGLHFARAFQDAGLPAGVLNVVYGNPAAISQQMCASDIPRKLSFTGSVPVGRELIKLASENLIRTTMELGGHAPFIVFEDADIDHAANLMVAGKFRNAGQVCVSPSRFLVHESVHDAFVARVIENARKLKIGDGLDETTDMGPLANVRRREAMEHLLSDALNKGASLLWQGAVPDSEGFYFAPAILGNIAPDSLLLTEEIFGPIAPIVTFASVDEAIEMANSVPYGLAAYAFTSDQGTLRRVGDEIHAGMTAINTLQVASPETPFGGLGWSGWGSDGGPEGLSAFLSVRLVNEALAPGK</sequence>
<evidence type="ECO:0000313" key="5">
    <source>
        <dbReference type="Proteomes" id="UP000184211"/>
    </source>
</evidence>
<organism evidence="4 5">
    <name type="scientific">Cognatishimia maritima</name>
    <dbReference type="NCBI Taxonomy" id="870908"/>
    <lineage>
        <taxon>Bacteria</taxon>
        <taxon>Pseudomonadati</taxon>
        <taxon>Pseudomonadota</taxon>
        <taxon>Alphaproteobacteria</taxon>
        <taxon>Rhodobacterales</taxon>
        <taxon>Paracoccaceae</taxon>
        <taxon>Cognatishimia</taxon>
    </lineage>
</organism>
<dbReference type="Gene3D" id="3.40.309.10">
    <property type="entry name" value="Aldehyde Dehydrogenase, Chain A, domain 2"/>
    <property type="match status" value="1"/>
</dbReference>
<dbReference type="InterPro" id="IPR016161">
    <property type="entry name" value="Ald_DH/histidinol_DH"/>
</dbReference>
<proteinExistence type="inferred from homology"/>
<dbReference type="InterPro" id="IPR016162">
    <property type="entry name" value="Ald_DH_N"/>
</dbReference>
<dbReference type="FunFam" id="3.40.309.10:FF:000009">
    <property type="entry name" value="Aldehyde dehydrogenase A"/>
    <property type="match status" value="1"/>
</dbReference>
<evidence type="ECO:0000256" key="1">
    <source>
        <dbReference type="ARBA" id="ARBA00009986"/>
    </source>
</evidence>
<dbReference type="STRING" id="870908.SAMN04488044_2120"/>
<evidence type="ECO:0000259" key="3">
    <source>
        <dbReference type="Pfam" id="PF00171"/>
    </source>
</evidence>
<dbReference type="PANTHER" id="PTHR43353:SF5">
    <property type="entry name" value="SUCCINATE-SEMIALDEHYDE DEHYDROGENASE, MITOCHONDRIAL"/>
    <property type="match status" value="1"/>
</dbReference>
<dbReference type="InterPro" id="IPR015590">
    <property type="entry name" value="Aldehyde_DH_dom"/>
</dbReference>
<feature type="domain" description="Aldehyde dehydrogenase" evidence="3">
    <location>
        <begin position="11"/>
        <end position="466"/>
    </location>
</feature>
<gene>
    <name evidence="4" type="ORF">SAMN04488044_2120</name>
</gene>
<keyword evidence="2" id="KW-0560">Oxidoreductase</keyword>
<protein>
    <submittedName>
        <fullName evidence="4">Succinate-semialdehyde dehydrogenase / glutarate-semialdehyde dehydrogenase</fullName>
    </submittedName>
</protein>
<dbReference type="Gene3D" id="3.40.605.10">
    <property type="entry name" value="Aldehyde Dehydrogenase, Chain A, domain 1"/>
    <property type="match status" value="1"/>
</dbReference>
<dbReference type="InterPro" id="IPR016163">
    <property type="entry name" value="Ald_DH_C"/>
</dbReference>
<dbReference type="AlphaFoldDB" id="A0A1M5QWU7"/>
<reference evidence="5" key="1">
    <citation type="submission" date="2016-11" db="EMBL/GenBank/DDBJ databases">
        <authorList>
            <person name="Varghese N."/>
            <person name="Submissions S."/>
        </authorList>
    </citation>
    <scope>NUCLEOTIDE SEQUENCE [LARGE SCALE GENOMIC DNA]</scope>
    <source>
        <strain evidence="5">DSM 28223</strain>
    </source>
</reference>
<accession>A0A1M5QWU7</accession>
<evidence type="ECO:0000313" key="4">
    <source>
        <dbReference type="EMBL" id="SHH18179.1"/>
    </source>
</evidence>
<dbReference type="FunFam" id="3.40.605.10:FF:000007">
    <property type="entry name" value="NAD/NADP-dependent betaine aldehyde dehydrogenase"/>
    <property type="match status" value="1"/>
</dbReference>
<comment type="similarity">
    <text evidence="1">Belongs to the aldehyde dehydrogenase family.</text>
</comment>